<evidence type="ECO:0000313" key="1">
    <source>
        <dbReference type="EMBL" id="RKG83444.1"/>
    </source>
</evidence>
<dbReference type="SUPFAM" id="SSF53901">
    <property type="entry name" value="Thiolase-like"/>
    <property type="match status" value="1"/>
</dbReference>
<reference evidence="2" key="1">
    <citation type="submission" date="2018-09" db="EMBL/GenBank/DDBJ databases">
        <authorList>
            <person name="Livingstone P.G."/>
            <person name="Whitworth D.E."/>
        </authorList>
    </citation>
    <scope>NUCLEOTIDE SEQUENCE [LARGE SCALE GENOMIC DNA]</scope>
    <source>
        <strain evidence="2">CA054A</strain>
    </source>
</reference>
<dbReference type="GO" id="GO:0016746">
    <property type="term" value="F:acyltransferase activity"/>
    <property type="evidence" value="ECO:0007669"/>
    <property type="project" value="InterPro"/>
</dbReference>
<accession>A0A3A8IUI2</accession>
<comment type="caution">
    <text evidence="1">The sequence shown here is derived from an EMBL/GenBank/DDBJ whole genome shotgun (WGS) entry which is preliminary data.</text>
</comment>
<dbReference type="OrthoDB" id="5522744at2"/>
<dbReference type="AlphaFoldDB" id="A0A3A8IUI2"/>
<gene>
    <name evidence="1" type="ORF">D7V88_24085</name>
</gene>
<sequence>MALAITGLGMLSSVGWDASASCAAIRAGIRRPRPFPGYKVLDEETQAMVPLVGHPLEGYTEGFAPLARWTRLAQGALEDLLRQGRLPGPDDDARFWRHTRLICIAPVLDGERFFEVRQAGAEDFSDAYAQVLHGRLRRWIPVPPSRCLGLGHSGLAAALQEAERGISNAEAERYLLVAVDSYLDAYSLEWLDEFHRLKTETRPTGLMPGEAGACVLVESVSSARRRGAPVDAVIESAAVIRVPDAGPRESARLGMGLAQAVEAVRKVAAANSRFEGDIISDLNGEVWRANAWGHARVRLSESLGSNTRQVTLCESLGEEDFLYMDFLMGGFFREMPEAEAAALLQHYELVLKGTDDVRLEACRALLARRGDDFDAALERMMAERGARQARLREKGILSEEAWATDCQVSVEGLALMELASRSGMKVRSNHLFIPSLAREGVLPRIGLER</sequence>
<evidence type="ECO:0000313" key="2">
    <source>
        <dbReference type="Proteomes" id="UP000268094"/>
    </source>
</evidence>
<dbReference type="Proteomes" id="UP000268094">
    <property type="component" value="Unassembled WGS sequence"/>
</dbReference>
<dbReference type="Gene3D" id="3.40.47.10">
    <property type="match status" value="1"/>
</dbReference>
<protein>
    <recommendedName>
        <fullName evidence="3">Beta-ketoacyl synthase N-terminal domain-containing protein</fullName>
    </recommendedName>
</protein>
<name>A0A3A8IUI2_9BACT</name>
<proteinExistence type="predicted"/>
<evidence type="ECO:0008006" key="3">
    <source>
        <dbReference type="Google" id="ProtNLM"/>
    </source>
</evidence>
<dbReference type="InterPro" id="IPR016039">
    <property type="entry name" value="Thiolase-like"/>
</dbReference>
<dbReference type="EMBL" id="RAVZ01000180">
    <property type="protein sequence ID" value="RKG83444.1"/>
    <property type="molecule type" value="Genomic_DNA"/>
</dbReference>
<organism evidence="1 2">
    <name type="scientific">Corallococcus terminator</name>
    <dbReference type="NCBI Taxonomy" id="2316733"/>
    <lineage>
        <taxon>Bacteria</taxon>
        <taxon>Pseudomonadati</taxon>
        <taxon>Myxococcota</taxon>
        <taxon>Myxococcia</taxon>
        <taxon>Myxococcales</taxon>
        <taxon>Cystobacterineae</taxon>
        <taxon>Myxococcaceae</taxon>
        <taxon>Corallococcus</taxon>
    </lineage>
</organism>
<keyword evidence="2" id="KW-1185">Reference proteome</keyword>
<dbReference type="RefSeq" id="WP_120542990.1">
    <property type="nucleotide sequence ID" value="NZ_RAVZ01000180.1"/>
</dbReference>